<dbReference type="Proteomes" id="UP000003107">
    <property type="component" value="Unassembled WGS sequence"/>
</dbReference>
<evidence type="ECO:0000313" key="2">
    <source>
        <dbReference type="EMBL" id="EET79015.1"/>
    </source>
</evidence>
<dbReference type="AlphaFoldDB" id="C6RHY5"/>
<dbReference type="eggNOG" id="COG3706">
    <property type="taxonomic scope" value="Bacteria"/>
</dbReference>
<comment type="caution">
    <text evidence="2">The sequence shown here is derived from an EMBL/GenBank/DDBJ whole genome shotgun (WGS) entry which is preliminary data.</text>
</comment>
<protein>
    <submittedName>
        <fullName evidence="2">Diguanylate cyclase (GGDEF) domain protein</fullName>
    </submittedName>
</protein>
<gene>
    <name evidence="2" type="ORF">CAMSH0001_1095</name>
</gene>
<sequence length="350" mass="40116">MIKLDNKKSENVAANNASTQKVGAKAKKDEFNIYGFSEAIIKELTEENIPSIPKNYTVFFEKMLEKQSDDFKKKVGEIIKIEDEIGKLEDDRQINIEREVKNSFMQIKSMLQAVALIYKNLGVLKTIIKKRSESLDPNVNLITIQSVFNSFNEDLNKLNALMDKHIEVIKTNYEEISKVFKLVEEQSIYDEKFDVYNRKFFLKTLGIESENIKKYDYKSSVMLLKPKDSALDGIGSKGKLAVLKNISRMLLRTSRRSDILSHYGGGCFAMLMKHTDISGAQKACKRITDMFYDTSFMLNGEKYEFDMGVVTFDLNMTKTIEEMLSLALDSLVNTGRDGEHFLVLEDKTEK</sequence>
<feature type="domain" description="GGDEF" evidence="1">
    <location>
        <begin position="219"/>
        <end position="347"/>
    </location>
</feature>
<dbReference type="NCBIfam" id="TIGR00254">
    <property type="entry name" value="GGDEF"/>
    <property type="match status" value="1"/>
</dbReference>
<dbReference type="PROSITE" id="PS50887">
    <property type="entry name" value="GGDEF"/>
    <property type="match status" value="1"/>
</dbReference>
<dbReference type="Gene3D" id="3.30.70.270">
    <property type="match status" value="1"/>
</dbReference>
<dbReference type="STRING" id="553219.CAMSH0001_1095"/>
<dbReference type="Pfam" id="PF00990">
    <property type="entry name" value="GGDEF"/>
    <property type="match status" value="1"/>
</dbReference>
<dbReference type="OrthoDB" id="5372407at2"/>
<evidence type="ECO:0000313" key="3">
    <source>
        <dbReference type="Proteomes" id="UP000003107"/>
    </source>
</evidence>
<dbReference type="InterPro" id="IPR000160">
    <property type="entry name" value="GGDEF_dom"/>
</dbReference>
<dbReference type="SMART" id="SM00267">
    <property type="entry name" value="GGDEF"/>
    <property type="match status" value="1"/>
</dbReference>
<proteinExistence type="predicted"/>
<dbReference type="InterPro" id="IPR043128">
    <property type="entry name" value="Rev_trsase/Diguanyl_cyclase"/>
</dbReference>
<organism evidence="2 3">
    <name type="scientific">Campylobacter showae RM3277</name>
    <dbReference type="NCBI Taxonomy" id="553219"/>
    <lineage>
        <taxon>Bacteria</taxon>
        <taxon>Pseudomonadati</taxon>
        <taxon>Campylobacterota</taxon>
        <taxon>Epsilonproteobacteria</taxon>
        <taxon>Campylobacterales</taxon>
        <taxon>Campylobacteraceae</taxon>
        <taxon>Campylobacter</taxon>
    </lineage>
</organism>
<dbReference type="EMBL" id="ACVQ01000028">
    <property type="protein sequence ID" value="EET79015.1"/>
    <property type="molecule type" value="Genomic_DNA"/>
</dbReference>
<dbReference type="RefSeq" id="WP_002949393.1">
    <property type="nucleotide sequence ID" value="NZ_ACVQ01000028.1"/>
</dbReference>
<dbReference type="InterPro" id="IPR029787">
    <property type="entry name" value="Nucleotide_cyclase"/>
</dbReference>
<keyword evidence="3" id="KW-1185">Reference proteome</keyword>
<dbReference type="GeneID" id="60989540"/>
<reference evidence="2 3" key="1">
    <citation type="submission" date="2009-07" db="EMBL/GenBank/DDBJ databases">
        <authorList>
            <person name="Madupu R."/>
            <person name="Sebastian Y."/>
            <person name="Durkin A.S."/>
            <person name="Torralba M."/>
            <person name="Methe B."/>
            <person name="Sutton G.G."/>
            <person name="Strausberg R.L."/>
            <person name="Nelson K.E."/>
        </authorList>
    </citation>
    <scope>NUCLEOTIDE SEQUENCE [LARGE SCALE GENOMIC DNA]</scope>
    <source>
        <strain evidence="2 3">RM3277</strain>
    </source>
</reference>
<evidence type="ECO:0000259" key="1">
    <source>
        <dbReference type="PROSITE" id="PS50887"/>
    </source>
</evidence>
<dbReference type="SUPFAM" id="SSF55073">
    <property type="entry name" value="Nucleotide cyclase"/>
    <property type="match status" value="1"/>
</dbReference>
<name>C6RHY5_9BACT</name>
<accession>C6RHY5</accession>